<dbReference type="Proteomes" id="UP001215598">
    <property type="component" value="Unassembled WGS sequence"/>
</dbReference>
<organism evidence="2 3">
    <name type="scientific">Mycena metata</name>
    <dbReference type="NCBI Taxonomy" id="1033252"/>
    <lineage>
        <taxon>Eukaryota</taxon>
        <taxon>Fungi</taxon>
        <taxon>Dikarya</taxon>
        <taxon>Basidiomycota</taxon>
        <taxon>Agaricomycotina</taxon>
        <taxon>Agaricomycetes</taxon>
        <taxon>Agaricomycetidae</taxon>
        <taxon>Agaricales</taxon>
        <taxon>Marasmiineae</taxon>
        <taxon>Mycenaceae</taxon>
        <taxon>Mycena</taxon>
    </lineage>
</organism>
<feature type="compositionally biased region" description="Basic residues" evidence="1">
    <location>
        <begin position="170"/>
        <end position="189"/>
    </location>
</feature>
<dbReference type="EMBL" id="JARKIB010000062">
    <property type="protein sequence ID" value="KAJ7751364.1"/>
    <property type="molecule type" value="Genomic_DNA"/>
</dbReference>
<comment type="caution">
    <text evidence="2">The sequence shown here is derived from an EMBL/GenBank/DDBJ whole genome shotgun (WGS) entry which is preliminary data.</text>
</comment>
<dbReference type="AlphaFoldDB" id="A0AAD7IXH1"/>
<proteinExistence type="predicted"/>
<keyword evidence="3" id="KW-1185">Reference proteome</keyword>
<evidence type="ECO:0000313" key="2">
    <source>
        <dbReference type="EMBL" id="KAJ7751364.1"/>
    </source>
</evidence>
<feature type="region of interest" description="Disordered" evidence="1">
    <location>
        <begin position="142"/>
        <end position="218"/>
    </location>
</feature>
<protein>
    <submittedName>
        <fullName evidence="2">Uncharacterized protein</fullName>
    </submittedName>
</protein>
<evidence type="ECO:0000256" key="1">
    <source>
        <dbReference type="SAM" id="MobiDB-lite"/>
    </source>
</evidence>
<feature type="region of interest" description="Disordered" evidence="1">
    <location>
        <begin position="102"/>
        <end position="121"/>
    </location>
</feature>
<name>A0AAD7IXH1_9AGAR</name>
<reference evidence="2" key="1">
    <citation type="submission" date="2023-03" db="EMBL/GenBank/DDBJ databases">
        <title>Massive genome expansion in bonnet fungi (Mycena s.s.) driven by repeated elements and novel gene families across ecological guilds.</title>
        <authorList>
            <consortium name="Lawrence Berkeley National Laboratory"/>
            <person name="Harder C.B."/>
            <person name="Miyauchi S."/>
            <person name="Viragh M."/>
            <person name="Kuo A."/>
            <person name="Thoen E."/>
            <person name="Andreopoulos B."/>
            <person name="Lu D."/>
            <person name="Skrede I."/>
            <person name="Drula E."/>
            <person name="Henrissat B."/>
            <person name="Morin E."/>
            <person name="Kohler A."/>
            <person name="Barry K."/>
            <person name="LaButti K."/>
            <person name="Morin E."/>
            <person name="Salamov A."/>
            <person name="Lipzen A."/>
            <person name="Mereny Z."/>
            <person name="Hegedus B."/>
            <person name="Baldrian P."/>
            <person name="Stursova M."/>
            <person name="Weitz H."/>
            <person name="Taylor A."/>
            <person name="Grigoriev I.V."/>
            <person name="Nagy L.G."/>
            <person name="Martin F."/>
            <person name="Kauserud H."/>
        </authorList>
    </citation>
    <scope>NUCLEOTIDE SEQUENCE</scope>
    <source>
        <strain evidence="2">CBHHK182m</strain>
    </source>
</reference>
<sequence length="250" mass="26975">MHVWAHSWSPEPEFPPIPWGEIAAQPSVYYDTAKFTLPYALAAPATLNTLETTVWAEYLVRTSSIFEGSPFIFYPKVSLSPSPPGIVQEELVNSGIHAAKDATIPDTTAETPSVEEPGLSTQDTLAQLQHGSKAGPILEESADLESEQASGPLRQMPNQVQVPFGGGGQKRARQAPQGRKRGAKKIKRTKNADNGGGATANTDRGGRRKSSRVPRNAVAPLTVKKALVKRRTNGYVYSDEEEEVFAPNAA</sequence>
<evidence type="ECO:0000313" key="3">
    <source>
        <dbReference type="Proteomes" id="UP001215598"/>
    </source>
</evidence>
<accession>A0AAD7IXH1</accession>
<gene>
    <name evidence="2" type="ORF">B0H16DRAFT_1724096</name>
</gene>